<dbReference type="SUPFAM" id="SSF53244">
    <property type="entry name" value="MurD-like peptide ligases, peptide-binding domain"/>
    <property type="match status" value="1"/>
</dbReference>
<evidence type="ECO:0000313" key="15">
    <source>
        <dbReference type="EMBL" id="SHI99374.1"/>
    </source>
</evidence>
<dbReference type="InterPro" id="IPR036565">
    <property type="entry name" value="Mur-like_cat_sf"/>
</dbReference>
<dbReference type="Gene3D" id="3.40.1190.10">
    <property type="entry name" value="Mur-like, catalytic domain"/>
    <property type="match status" value="1"/>
</dbReference>
<feature type="domain" description="Mur ligase C-terminal" evidence="13">
    <location>
        <begin position="345"/>
        <end position="468"/>
    </location>
</feature>
<evidence type="ECO:0000259" key="12">
    <source>
        <dbReference type="Pfam" id="PF01225"/>
    </source>
</evidence>
<keyword evidence="7 10" id="KW-0573">Peptidoglycan synthesis</keyword>
<evidence type="ECO:0000256" key="9">
    <source>
        <dbReference type="ARBA" id="ARBA00023316"/>
    </source>
</evidence>
<dbReference type="InterPro" id="IPR005863">
    <property type="entry name" value="UDP-N-AcMur_synth"/>
</dbReference>
<dbReference type="InterPro" id="IPR004101">
    <property type="entry name" value="Mur_ligase_C"/>
</dbReference>
<dbReference type="EC" id="6.3.2.10" evidence="10 11"/>
<dbReference type="InterPro" id="IPR035911">
    <property type="entry name" value="MurE/MurF_N"/>
</dbReference>
<dbReference type="Gene3D" id="3.40.1390.10">
    <property type="entry name" value="MurE/MurF, N-terminal domain"/>
    <property type="match status" value="1"/>
</dbReference>
<keyword evidence="5 10" id="KW-0067">ATP-binding</keyword>
<protein>
    <recommendedName>
        <fullName evidence="10 11">UDP-N-acetylmuramoyl-tripeptide--D-alanyl-D-alanine ligase</fullName>
        <ecNumber evidence="10 11">6.3.2.10</ecNumber>
    </recommendedName>
    <alternativeName>
        <fullName evidence="10">D-alanyl-D-alanine-adding enzyme</fullName>
    </alternativeName>
</protein>
<gene>
    <name evidence="10" type="primary">murF</name>
    <name evidence="15" type="ORF">SAMN05216246_10878</name>
</gene>
<dbReference type="InterPro" id="IPR013221">
    <property type="entry name" value="Mur_ligase_cen"/>
</dbReference>
<dbReference type="PANTHER" id="PTHR43024">
    <property type="entry name" value="UDP-N-ACETYLMURAMOYL-TRIPEPTIDE--D-ALANYL-D-ALANINE LIGASE"/>
    <property type="match status" value="1"/>
</dbReference>
<dbReference type="Pfam" id="PF01225">
    <property type="entry name" value="Mur_ligase"/>
    <property type="match status" value="1"/>
</dbReference>
<evidence type="ECO:0000256" key="10">
    <source>
        <dbReference type="HAMAP-Rule" id="MF_02019"/>
    </source>
</evidence>
<comment type="caution">
    <text evidence="15">The sequence shown here is derived from an EMBL/GenBank/DDBJ whole genome shotgun (WGS) entry which is preliminary data.</text>
</comment>
<evidence type="ECO:0000256" key="7">
    <source>
        <dbReference type="ARBA" id="ARBA00022984"/>
    </source>
</evidence>
<dbReference type="InterPro" id="IPR051046">
    <property type="entry name" value="MurCDEF_CellWall_CoF430Synth"/>
</dbReference>
<evidence type="ECO:0000256" key="6">
    <source>
        <dbReference type="ARBA" id="ARBA00022960"/>
    </source>
</evidence>
<comment type="subcellular location">
    <subcellularLocation>
        <location evidence="10 11">Cytoplasm</location>
    </subcellularLocation>
</comment>
<comment type="function">
    <text evidence="10 11">Involved in cell wall formation. Catalyzes the final step in the synthesis of UDP-N-acetylmuramoyl-pentapeptide, the precursor of murein.</text>
</comment>
<evidence type="ECO:0000256" key="4">
    <source>
        <dbReference type="ARBA" id="ARBA00022741"/>
    </source>
</evidence>
<dbReference type="SUPFAM" id="SSF53623">
    <property type="entry name" value="MurD-like peptide ligases, catalytic domain"/>
    <property type="match status" value="1"/>
</dbReference>
<sequence>MGCRVIARTIDELASWAEGRLVPPAAPSGTPVTAVVTDSRKTGPGALFVAIRGERADGHDYLAAVARAGAAAALVSDEAAARAALAEAGGPGAAMALIVVGDTVAALGRIARGHLADLRRRAGERGLAVVAMTGSVGKTTTKDLTRQLLAAQGPTIAPVASFNNEIGLPLTVLEADESTRYLVLEMGASGPDDIADLVEIAPLDAAAVLMIGHAHMGGFGSIEGVATAKSHIVRGLLPHGTAVLNLDDERAAAMRALAPGRVLTFSASGDERADLRATGVELDEAAHAVADIHLPGAGPRRVRLGLPGAHNVANALAALGLALAAGVGPEALLDAIASAGLESPHRMAVSDLPGGGRLIDDSYNANIDSMTASLASLPALAGGRRRVVVISEMLELGETSAADHATAGALVAGAGAALLVTIGAGAAPAAETARRRGVEVVETPDADDAIARIPSLLAPGDAVLVKGSHGSGAWRVADHLAAGHDATDGRDGKDAR</sequence>
<keyword evidence="4 10" id="KW-0547">Nucleotide-binding</keyword>
<dbReference type="Pfam" id="PF08245">
    <property type="entry name" value="Mur_ligase_M"/>
    <property type="match status" value="1"/>
</dbReference>
<reference evidence="15 16" key="1">
    <citation type="submission" date="2016-11" db="EMBL/GenBank/DDBJ databases">
        <authorList>
            <person name="Varghese N."/>
            <person name="Submissions S."/>
        </authorList>
    </citation>
    <scope>NUCLEOTIDE SEQUENCE [LARGE SCALE GENOMIC DNA]</scope>
    <source>
        <strain evidence="15 16">PA</strain>
    </source>
</reference>
<feature type="binding site" evidence="10">
    <location>
        <begin position="134"/>
        <end position="140"/>
    </location>
    <ligand>
        <name>ATP</name>
        <dbReference type="ChEBI" id="CHEBI:30616"/>
    </ligand>
</feature>
<evidence type="ECO:0000256" key="5">
    <source>
        <dbReference type="ARBA" id="ARBA00022840"/>
    </source>
</evidence>
<evidence type="ECO:0000256" key="3">
    <source>
        <dbReference type="ARBA" id="ARBA00022618"/>
    </source>
</evidence>
<dbReference type="SUPFAM" id="SSF63418">
    <property type="entry name" value="MurE/MurF N-terminal domain"/>
    <property type="match status" value="1"/>
</dbReference>
<keyword evidence="8 10" id="KW-0131">Cell cycle</keyword>
<evidence type="ECO:0000256" key="11">
    <source>
        <dbReference type="RuleBase" id="RU004136"/>
    </source>
</evidence>
<dbReference type="InterPro" id="IPR036615">
    <property type="entry name" value="Mur_ligase_C_dom_sf"/>
</dbReference>
<dbReference type="NCBIfam" id="TIGR01143">
    <property type="entry name" value="murF"/>
    <property type="match status" value="1"/>
</dbReference>
<dbReference type="PANTHER" id="PTHR43024:SF1">
    <property type="entry name" value="UDP-N-ACETYLMURAMOYL-TRIPEPTIDE--D-ALANYL-D-ALANINE LIGASE"/>
    <property type="match status" value="1"/>
</dbReference>
<dbReference type="RefSeq" id="WP_073453243.1">
    <property type="nucleotide sequence ID" value="NZ_BDIO01000006.1"/>
</dbReference>
<comment type="pathway">
    <text evidence="10 11">Cell wall biogenesis; peptidoglycan biosynthesis.</text>
</comment>
<keyword evidence="6 10" id="KW-0133">Cell shape</keyword>
<feature type="domain" description="Mur ligase central" evidence="14">
    <location>
        <begin position="133"/>
        <end position="322"/>
    </location>
</feature>
<comment type="catalytic activity">
    <reaction evidence="10 11">
        <text>D-alanyl-D-alanine + UDP-N-acetyl-alpha-D-muramoyl-L-alanyl-gamma-D-glutamyl-meso-2,6-diaminopimelate + ATP = UDP-N-acetyl-alpha-D-muramoyl-L-alanyl-gamma-D-glutamyl-meso-2,6-diaminopimeloyl-D-alanyl-D-alanine + ADP + phosphate + H(+)</text>
        <dbReference type="Rhea" id="RHEA:28374"/>
        <dbReference type="ChEBI" id="CHEBI:15378"/>
        <dbReference type="ChEBI" id="CHEBI:30616"/>
        <dbReference type="ChEBI" id="CHEBI:43474"/>
        <dbReference type="ChEBI" id="CHEBI:57822"/>
        <dbReference type="ChEBI" id="CHEBI:61386"/>
        <dbReference type="ChEBI" id="CHEBI:83905"/>
        <dbReference type="ChEBI" id="CHEBI:456216"/>
        <dbReference type="EC" id="6.3.2.10"/>
    </reaction>
</comment>
<organism evidence="15 16">
    <name type="scientific">Actinomyces denticolens</name>
    <dbReference type="NCBI Taxonomy" id="52767"/>
    <lineage>
        <taxon>Bacteria</taxon>
        <taxon>Bacillati</taxon>
        <taxon>Actinomycetota</taxon>
        <taxon>Actinomycetes</taxon>
        <taxon>Actinomycetales</taxon>
        <taxon>Actinomycetaceae</taxon>
        <taxon>Actinomyces</taxon>
    </lineage>
</organism>
<keyword evidence="1 10" id="KW-0963">Cytoplasm</keyword>
<keyword evidence="3 10" id="KW-0132">Cell division</keyword>
<evidence type="ECO:0000256" key="1">
    <source>
        <dbReference type="ARBA" id="ARBA00022490"/>
    </source>
</evidence>
<evidence type="ECO:0000313" key="16">
    <source>
        <dbReference type="Proteomes" id="UP000184390"/>
    </source>
</evidence>
<keyword evidence="16" id="KW-1185">Reference proteome</keyword>
<dbReference type="Proteomes" id="UP000184390">
    <property type="component" value="Unassembled WGS sequence"/>
</dbReference>
<dbReference type="GO" id="GO:0016874">
    <property type="term" value="F:ligase activity"/>
    <property type="evidence" value="ECO:0007669"/>
    <property type="project" value="UniProtKB-KW"/>
</dbReference>
<dbReference type="Gene3D" id="3.90.190.20">
    <property type="entry name" value="Mur ligase, C-terminal domain"/>
    <property type="match status" value="1"/>
</dbReference>
<keyword evidence="2 10" id="KW-0436">Ligase</keyword>
<dbReference type="InterPro" id="IPR000713">
    <property type="entry name" value="Mur_ligase_N"/>
</dbReference>
<evidence type="ECO:0000259" key="13">
    <source>
        <dbReference type="Pfam" id="PF02875"/>
    </source>
</evidence>
<evidence type="ECO:0000256" key="8">
    <source>
        <dbReference type="ARBA" id="ARBA00023306"/>
    </source>
</evidence>
<accession>A0ABY1ID29</accession>
<name>A0ABY1ID29_9ACTO</name>
<dbReference type="EMBL" id="FQYL01000008">
    <property type="protein sequence ID" value="SHI99374.1"/>
    <property type="molecule type" value="Genomic_DNA"/>
</dbReference>
<keyword evidence="9 10" id="KW-0961">Cell wall biogenesis/degradation</keyword>
<dbReference type="HAMAP" id="MF_02019">
    <property type="entry name" value="MurF"/>
    <property type="match status" value="1"/>
</dbReference>
<evidence type="ECO:0000256" key="2">
    <source>
        <dbReference type="ARBA" id="ARBA00022598"/>
    </source>
</evidence>
<proteinExistence type="inferred from homology"/>
<comment type="similarity">
    <text evidence="10">Belongs to the MurCDEF family. MurF subfamily.</text>
</comment>
<evidence type="ECO:0000259" key="14">
    <source>
        <dbReference type="Pfam" id="PF08245"/>
    </source>
</evidence>
<feature type="domain" description="Mur ligase N-terminal catalytic" evidence="12">
    <location>
        <begin position="32"/>
        <end position="113"/>
    </location>
</feature>
<dbReference type="Pfam" id="PF02875">
    <property type="entry name" value="Mur_ligase_C"/>
    <property type="match status" value="1"/>
</dbReference>